<proteinExistence type="predicted"/>
<dbReference type="Proteomes" id="UP001158961">
    <property type="component" value="Chromosome"/>
</dbReference>
<accession>A0AAN2K6B9</accession>
<name>A0AAN2K6B9_ENTAG</name>
<organism evidence="1 2">
    <name type="scientific">Enterobacter agglomerans</name>
    <name type="common">Erwinia herbicola</name>
    <name type="synonym">Pantoea agglomerans</name>
    <dbReference type="NCBI Taxonomy" id="549"/>
    <lineage>
        <taxon>Bacteria</taxon>
        <taxon>Pseudomonadati</taxon>
        <taxon>Pseudomonadota</taxon>
        <taxon>Gammaproteobacteria</taxon>
        <taxon>Enterobacterales</taxon>
        <taxon>Erwiniaceae</taxon>
        <taxon>Pantoea</taxon>
        <taxon>Pantoea agglomerans group</taxon>
    </lineage>
</organism>
<dbReference type="RefSeq" id="WP_031594374.1">
    <property type="nucleotide sequence ID" value="NZ_CP048033.1"/>
</dbReference>
<dbReference type="EMBL" id="OW970315">
    <property type="protein sequence ID" value="CAH6340010.1"/>
    <property type="molecule type" value="Genomic_DNA"/>
</dbReference>
<reference evidence="1" key="1">
    <citation type="submission" date="2022-05" db="EMBL/GenBank/DDBJ databases">
        <authorList>
            <person name="Pothier F. J."/>
        </authorList>
    </citation>
    <scope>NUCLEOTIDE SEQUENCE</scope>
    <source>
        <strain evidence="1">DAPP-PG734</strain>
    </source>
</reference>
<evidence type="ECO:0000313" key="1">
    <source>
        <dbReference type="EMBL" id="CAH6340010.1"/>
    </source>
</evidence>
<sequence>MDAKTLAVSVAHGIASLPMDFYLGIERTFQDLNLADGGRNIQRRNFGEDERMYRALNKLFRNRAILGQIAEMIIKDSLSYLPDPALKKITDKLIGAASSLGSRQSMQLAITGYLGSKVVGGMMASVITKLSLRLWTGTLAGGIVLQGVLSRASAASRRLRHQNHELWSRLYILDFEMLYFLFEEPLANYIELGETLRKNPSKTEQFLGAIENL</sequence>
<protein>
    <submittedName>
        <fullName evidence="1">Uncharacterized protein</fullName>
    </submittedName>
</protein>
<evidence type="ECO:0000313" key="2">
    <source>
        <dbReference type="Proteomes" id="UP001158961"/>
    </source>
</evidence>
<dbReference type="AlphaFoldDB" id="A0AAN2K6B9"/>
<gene>
    <name evidence="1" type="ORF">DAPPPG734_19485</name>
</gene>